<evidence type="ECO:0000313" key="3">
    <source>
        <dbReference type="Proteomes" id="UP000321579"/>
    </source>
</evidence>
<dbReference type="AlphaFoldDB" id="A0A511CL61"/>
<gene>
    <name evidence="2" type="ORF">FGL01_27130</name>
</gene>
<feature type="region of interest" description="Disordered" evidence="1">
    <location>
        <begin position="38"/>
        <end position="61"/>
    </location>
</feature>
<protein>
    <submittedName>
        <fullName evidence="2">Uncharacterized protein</fullName>
    </submittedName>
</protein>
<dbReference type="Proteomes" id="UP000321579">
    <property type="component" value="Unassembled WGS sequence"/>
</dbReference>
<dbReference type="EMBL" id="BJVF01000007">
    <property type="protein sequence ID" value="GEL11974.1"/>
    <property type="molecule type" value="Genomic_DNA"/>
</dbReference>
<organism evidence="2 3">
    <name type="scientific">Flavobacterium glycines</name>
    <dbReference type="NCBI Taxonomy" id="551990"/>
    <lineage>
        <taxon>Bacteria</taxon>
        <taxon>Pseudomonadati</taxon>
        <taxon>Bacteroidota</taxon>
        <taxon>Flavobacteriia</taxon>
        <taxon>Flavobacteriales</taxon>
        <taxon>Flavobacteriaceae</taxon>
        <taxon>Flavobacterium</taxon>
    </lineage>
</organism>
<evidence type="ECO:0000256" key="1">
    <source>
        <dbReference type="SAM" id="MobiDB-lite"/>
    </source>
</evidence>
<name>A0A511CL61_9FLAO</name>
<comment type="caution">
    <text evidence="2">The sequence shown here is derived from an EMBL/GenBank/DDBJ whole genome shotgun (WGS) entry which is preliminary data.</text>
</comment>
<accession>A0A511CL61</accession>
<reference evidence="2 3" key="1">
    <citation type="submission" date="2019-07" db="EMBL/GenBank/DDBJ databases">
        <title>Whole genome shotgun sequence of Flavobacterium glycines NBRC 105008.</title>
        <authorList>
            <person name="Hosoyama A."/>
            <person name="Uohara A."/>
            <person name="Ohji S."/>
            <person name="Ichikawa N."/>
        </authorList>
    </citation>
    <scope>NUCLEOTIDE SEQUENCE [LARGE SCALE GENOMIC DNA]</scope>
    <source>
        <strain evidence="2 3">NBRC 105008</strain>
    </source>
</reference>
<feature type="compositionally biased region" description="Polar residues" evidence="1">
    <location>
        <begin position="38"/>
        <end position="51"/>
    </location>
</feature>
<feature type="compositionally biased region" description="Basic and acidic residues" evidence="1">
    <location>
        <begin position="52"/>
        <end position="61"/>
    </location>
</feature>
<proteinExistence type="predicted"/>
<sequence length="61" mass="7332">MTKYVFYKTIPFRWYKYPDPYNFSTASKFNDNNIAFQTINSQPTTDNPQPRTDNRELTTEN</sequence>
<evidence type="ECO:0000313" key="2">
    <source>
        <dbReference type="EMBL" id="GEL11974.1"/>
    </source>
</evidence>